<comment type="caution">
    <text evidence="2">The sequence shown here is derived from an EMBL/GenBank/DDBJ whole genome shotgun (WGS) entry which is preliminary data.</text>
</comment>
<evidence type="ECO:0000256" key="1">
    <source>
        <dbReference type="SAM" id="MobiDB-lite"/>
    </source>
</evidence>
<proteinExistence type="predicted"/>
<evidence type="ECO:0000313" key="2">
    <source>
        <dbReference type="EMBL" id="KAJ1112633.1"/>
    </source>
</evidence>
<reference evidence="2" key="1">
    <citation type="journal article" date="2022" name="bioRxiv">
        <title>Sequencing and chromosome-scale assembly of the giantPleurodeles waltlgenome.</title>
        <authorList>
            <person name="Brown T."/>
            <person name="Elewa A."/>
            <person name="Iarovenko S."/>
            <person name="Subramanian E."/>
            <person name="Araus A.J."/>
            <person name="Petzold A."/>
            <person name="Susuki M."/>
            <person name="Suzuki K.-i.T."/>
            <person name="Hayashi T."/>
            <person name="Toyoda A."/>
            <person name="Oliveira C."/>
            <person name="Osipova E."/>
            <person name="Leigh N.D."/>
            <person name="Simon A."/>
            <person name="Yun M.H."/>
        </authorList>
    </citation>
    <scope>NUCLEOTIDE SEQUENCE</scope>
    <source>
        <strain evidence="2">20211129_DDA</strain>
        <tissue evidence="2">Liver</tissue>
    </source>
</reference>
<dbReference type="Proteomes" id="UP001066276">
    <property type="component" value="Chromosome 8"/>
</dbReference>
<organism evidence="2 3">
    <name type="scientific">Pleurodeles waltl</name>
    <name type="common">Iberian ribbed newt</name>
    <dbReference type="NCBI Taxonomy" id="8319"/>
    <lineage>
        <taxon>Eukaryota</taxon>
        <taxon>Metazoa</taxon>
        <taxon>Chordata</taxon>
        <taxon>Craniata</taxon>
        <taxon>Vertebrata</taxon>
        <taxon>Euteleostomi</taxon>
        <taxon>Amphibia</taxon>
        <taxon>Batrachia</taxon>
        <taxon>Caudata</taxon>
        <taxon>Salamandroidea</taxon>
        <taxon>Salamandridae</taxon>
        <taxon>Pleurodelinae</taxon>
        <taxon>Pleurodeles</taxon>
    </lineage>
</organism>
<dbReference type="EMBL" id="JANPWB010000012">
    <property type="protein sequence ID" value="KAJ1112633.1"/>
    <property type="molecule type" value="Genomic_DNA"/>
</dbReference>
<sequence>MTSRPGATLRCDSNTVPGAAVPRGLSFLDLRAGSSAASPLLGLGPILLSCFLLRAPPASQHGQLISPGDQASVASPVGSKTWA</sequence>
<gene>
    <name evidence="2" type="ORF">NDU88_000894</name>
</gene>
<dbReference type="AlphaFoldDB" id="A0AAV7NHG6"/>
<keyword evidence="3" id="KW-1185">Reference proteome</keyword>
<protein>
    <submittedName>
        <fullName evidence="2">Uncharacterized protein</fullName>
    </submittedName>
</protein>
<feature type="region of interest" description="Disordered" evidence="1">
    <location>
        <begin position="60"/>
        <end position="83"/>
    </location>
</feature>
<name>A0AAV7NHG6_PLEWA</name>
<evidence type="ECO:0000313" key="3">
    <source>
        <dbReference type="Proteomes" id="UP001066276"/>
    </source>
</evidence>
<accession>A0AAV7NHG6</accession>